<dbReference type="GO" id="GO:0000226">
    <property type="term" value="P:microtubule cytoskeleton organization"/>
    <property type="evidence" value="ECO:0007669"/>
    <property type="project" value="InterPro"/>
</dbReference>
<dbReference type="PANTHER" id="PTHR19321:SF7">
    <property type="entry name" value="65-KDA MICROTUBULE-ASSOCIATED PROTEIN 3"/>
    <property type="match status" value="1"/>
</dbReference>
<organism evidence="10 11">
    <name type="scientific">Eragrostis curvula</name>
    <name type="common">weeping love grass</name>
    <dbReference type="NCBI Taxonomy" id="38414"/>
    <lineage>
        <taxon>Eukaryota</taxon>
        <taxon>Viridiplantae</taxon>
        <taxon>Streptophyta</taxon>
        <taxon>Embryophyta</taxon>
        <taxon>Tracheophyta</taxon>
        <taxon>Spermatophyta</taxon>
        <taxon>Magnoliopsida</taxon>
        <taxon>Liliopsida</taxon>
        <taxon>Poales</taxon>
        <taxon>Poaceae</taxon>
        <taxon>PACMAD clade</taxon>
        <taxon>Chloridoideae</taxon>
        <taxon>Eragrostideae</taxon>
        <taxon>Eragrostidinae</taxon>
        <taxon>Eragrostis</taxon>
    </lineage>
</organism>
<evidence type="ECO:0000256" key="2">
    <source>
        <dbReference type="ARBA" id="ARBA00004496"/>
    </source>
</evidence>
<dbReference type="GO" id="GO:0005874">
    <property type="term" value="C:microtubule"/>
    <property type="evidence" value="ECO:0007669"/>
    <property type="project" value="UniProtKB-KW"/>
</dbReference>
<proteinExistence type="inferred from homology"/>
<name>A0A5J9SIN3_9POAL</name>
<dbReference type="Proteomes" id="UP000324897">
    <property type="component" value="Unassembled WGS sequence"/>
</dbReference>
<comment type="similarity">
    <text evidence="3">Belongs to the MAP65/ASE1 family.</text>
</comment>
<dbReference type="Gramene" id="TVT98886">
    <property type="protein sequence ID" value="TVT98886"/>
    <property type="gene ID" value="EJB05_55775"/>
</dbReference>
<keyword evidence="6" id="KW-0493">Microtubule</keyword>
<dbReference type="Pfam" id="PF03999">
    <property type="entry name" value="MAP65_ASE1"/>
    <property type="match status" value="1"/>
</dbReference>
<feature type="compositionally biased region" description="Basic and acidic residues" evidence="9">
    <location>
        <begin position="483"/>
        <end position="502"/>
    </location>
</feature>
<evidence type="ECO:0000256" key="8">
    <source>
        <dbReference type="SAM" id="Coils"/>
    </source>
</evidence>
<feature type="coiled-coil region" evidence="8">
    <location>
        <begin position="56"/>
        <end position="83"/>
    </location>
</feature>
<evidence type="ECO:0000256" key="6">
    <source>
        <dbReference type="ARBA" id="ARBA00022701"/>
    </source>
</evidence>
<keyword evidence="11" id="KW-1185">Reference proteome</keyword>
<evidence type="ECO:0000313" key="10">
    <source>
        <dbReference type="EMBL" id="TVT98886.1"/>
    </source>
</evidence>
<evidence type="ECO:0000256" key="9">
    <source>
        <dbReference type="SAM" id="MobiDB-lite"/>
    </source>
</evidence>
<gene>
    <name evidence="10" type="ORF">EJB05_55775</name>
</gene>
<dbReference type="GO" id="GO:0005737">
    <property type="term" value="C:cytoplasm"/>
    <property type="evidence" value="ECO:0007669"/>
    <property type="project" value="UniProtKB-SubCell"/>
</dbReference>
<sequence>MSSAVKDQLQQMSTTCDSLLLELNVIWDEVGEPDAARDRMLLELEQECLEVYRRKVDHANRCRAQLRQAIAEAEAELAGICSAMGEAPIHVRQSNQKLTGLREELNAILPYLEEMRKKKIERWDQFVDVIEQIKKVASEIRPADFVPFKVPVDQSDLSLRKLEELTKELQSLQKEKVSITYPNLIHSDQLIFLNMSMRIISIAHVSQDFKQTVYEVHPSLGEAEGSKNLSNSTIERLASTVNSLREVKVQRMQKLQDLASSMLELWNLMDTPLEEQQMFQNVTSNIAASEHEITEPNTLSIDFLSYVESEVLRLEQLKASKMKDLVLKKKTELEEHRRRAHLIGEEGYAAEFSAEAIESGAVDPALVLEQIEAHIATVKDEAFSRKDILEKVERWLNACEEEAWLEDYNKDDNRYNAGRGAHLTLKRAEKARILVNKIPGMVDVLTTKIVAWERERGKEFTYDGVRLQSMLDEYMIVRQEKELEKKRQRDQKKLQDQLKAEQEALYGSKPSPSKPQSTKKAPRNSMGGANRRLSLGGATMQPPKTDILHSKTARAAKKTEDLGTLSPSSRGLDIAGLPIKKLSFNASTLREAETPRKPFAQIMAPNSVSSTPVRPVSNDTEEENRTPKTFATLNPKTPMTVTAPMQMVMTPAPASKVIATPASLFHEKTEPQTLPVEIEYSFEERRLADYQARLVA</sequence>
<dbReference type="EMBL" id="RWGY01000789">
    <property type="protein sequence ID" value="TVT98886.1"/>
    <property type="molecule type" value="Genomic_DNA"/>
</dbReference>
<dbReference type="OrthoDB" id="642895at2759"/>
<feature type="region of interest" description="Disordered" evidence="9">
    <location>
        <begin position="483"/>
        <end position="567"/>
    </location>
</feature>
<keyword evidence="7" id="KW-0539">Nucleus</keyword>
<evidence type="ECO:0000256" key="3">
    <source>
        <dbReference type="ARBA" id="ARBA00006187"/>
    </source>
</evidence>
<dbReference type="FunFam" id="1.20.58.1520:FF:000002">
    <property type="entry name" value="65-kDa microtubule-associated protein 6"/>
    <property type="match status" value="1"/>
</dbReference>
<accession>A0A5J9SIN3</accession>
<dbReference type="InterPro" id="IPR007145">
    <property type="entry name" value="MAP65_Ase1_PRC1"/>
</dbReference>
<evidence type="ECO:0000256" key="4">
    <source>
        <dbReference type="ARBA" id="ARBA00022490"/>
    </source>
</evidence>
<evidence type="ECO:0000313" key="11">
    <source>
        <dbReference type="Proteomes" id="UP000324897"/>
    </source>
</evidence>
<evidence type="ECO:0000256" key="5">
    <source>
        <dbReference type="ARBA" id="ARBA00022553"/>
    </source>
</evidence>
<comment type="subcellular location">
    <subcellularLocation>
        <location evidence="2">Cytoplasm</location>
    </subcellularLocation>
    <subcellularLocation>
        <location evidence="1">Nucleus</location>
    </subcellularLocation>
</comment>
<reference evidence="10 11" key="1">
    <citation type="journal article" date="2019" name="Sci. Rep.">
        <title>A high-quality genome of Eragrostis curvula grass provides insights into Poaceae evolution and supports new strategies to enhance forage quality.</title>
        <authorList>
            <person name="Carballo J."/>
            <person name="Santos B.A.C.M."/>
            <person name="Zappacosta D."/>
            <person name="Garbus I."/>
            <person name="Selva J.P."/>
            <person name="Gallo C.A."/>
            <person name="Diaz A."/>
            <person name="Albertini E."/>
            <person name="Caccamo M."/>
            <person name="Echenique V."/>
        </authorList>
    </citation>
    <scope>NUCLEOTIDE SEQUENCE [LARGE SCALE GENOMIC DNA]</scope>
    <source>
        <strain evidence="11">cv. Victoria</strain>
        <tissue evidence="10">Leaf</tissue>
    </source>
</reference>
<feature type="compositionally biased region" description="Low complexity" evidence="9">
    <location>
        <begin position="508"/>
        <end position="519"/>
    </location>
</feature>
<keyword evidence="4" id="KW-0963">Cytoplasm</keyword>
<dbReference type="Gene3D" id="1.20.58.1520">
    <property type="match status" value="1"/>
</dbReference>
<protein>
    <submittedName>
        <fullName evidence="10">Uncharacterized protein</fullName>
    </submittedName>
</protein>
<keyword evidence="8" id="KW-0175">Coiled coil</keyword>
<dbReference type="PANTHER" id="PTHR19321">
    <property type="entry name" value="PROTEIN REGULATOR OF CYTOKINESIS 1 PRC1-RELATED"/>
    <property type="match status" value="1"/>
</dbReference>
<dbReference type="GO" id="GO:0005634">
    <property type="term" value="C:nucleus"/>
    <property type="evidence" value="ECO:0007669"/>
    <property type="project" value="UniProtKB-SubCell"/>
</dbReference>
<dbReference type="GO" id="GO:0005819">
    <property type="term" value="C:spindle"/>
    <property type="evidence" value="ECO:0007669"/>
    <property type="project" value="TreeGrafter"/>
</dbReference>
<dbReference type="GO" id="GO:0008017">
    <property type="term" value="F:microtubule binding"/>
    <property type="evidence" value="ECO:0007669"/>
    <property type="project" value="InterPro"/>
</dbReference>
<evidence type="ECO:0000256" key="1">
    <source>
        <dbReference type="ARBA" id="ARBA00004123"/>
    </source>
</evidence>
<keyword evidence="5" id="KW-0597">Phosphoprotein</keyword>
<comment type="caution">
    <text evidence="10">The sequence shown here is derived from an EMBL/GenBank/DDBJ whole genome shotgun (WGS) entry which is preliminary data.</text>
</comment>
<dbReference type="AlphaFoldDB" id="A0A5J9SIN3"/>
<evidence type="ECO:0000256" key="7">
    <source>
        <dbReference type="ARBA" id="ARBA00023242"/>
    </source>
</evidence>